<accession>A0ACB9I285</accession>
<evidence type="ECO:0000313" key="1">
    <source>
        <dbReference type="EMBL" id="KAI3801861.1"/>
    </source>
</evidence>
<name>A0ACB9I285_9ASTR</name>
<keyword evidence="2" id="KW-1185">Reference proteome</keyword>
<protein>
    <submittedName>
        <fullName evidence="1">Uncharacterized protein</fullName>
    </submittedName>
</protein>
<reference evidence="2" key="1">
    <citation type="journal article" date="2022" name="Mol. Ecol. Resour.">
        <title>The genomes of chicory, endive, great burdock and yacon provide insights into Asteraceae palaeo-polyploidization history and plant inulin production.</title>
        <authorList>
            <person name="Fan W."/>
            <person name="Wang S."/>
            <person name="Wang H."/>
            <person name="Wang A."/>
            <person name="Jiang F."/>
            <person name="Liu H."/>
            <person name="Zhao H."/>
            <person name="Xu D."/>
            <person name="Zhang Y."/>
        </authorList>
    </citation>
    <scope>NUCLEOTIDE SEQUENCE [LARGE SCALE GENOMIC DNA]</scope>
    <source>
        <strain evidence="2">cv. Yunnan</strain>
    </source>
</reference>
<comment type="caution">
    <text evidence="1">The sequence shown here is derived from an EMBL/GenBank/DDBJ whole genome shotgun (WGS) entry which is preliminary data.</text>
</comment>
<sequence length="226" mass="24658">MDLFGPISIRSIGGTKDENAEILQYLILSLESLCKLKKGIHHEFSAPYTPQQNEVAERKNRTLMETTTTMLSVAKLPINFWAEAVNTACQVLNRVLVVKSKHNMPPEPTGPARGFDYDALFKSFNLPDLSAEDDAHVYEYFNGGEDSNFSTRATVPIVTPDSNAASTSETRASDGEEVVHVDGNDAPADPITRVGNEAPVDPFNIKSSSSVSHDMGELSTNLDTNL</sequence>
<proteinExistence type="predicted"/>
<gene>
    <name evidence="1" type="ORF">L1987_29978</name>
</gene>
<dbReference type="Proteomes" id="UP001056120">
    <property type="component" value="Linkage Group LG10"/>
</dbReference>
<evidence type="ECO:0000313" key="2">
    <source>
        <dbReference type="Proteomes" id="UP001056120"/>
    </source>
</evidence>
<reference evidence="1 2" key="2">
    <citation type="journal article" date="2022" name="Mol. Ecol. Resour.">
        <title>The genomes of chicory, endive, great burdock and yacon provide insights into Asteraceae paleo-polyploidization history and plant inulin production.</title>
        <authorList>
            <person name="Fan W."/>
            <person name="Wang S."/>
            <person name="Wang H."/>
            <person name="Wang A."/>
            <person name="Jiang F."/>
            <person name="Liu H."/>
            <person name="Zhao H."/>
            <person name="Xu D."/>
            <person name="Zhang Y."/>
        </authorList>
    </citation>
    <scope>NUCLEOTIDE SEQUENCE [LARGE SCALE GENOMIC DNA]</scope>
    <source>
        <strain evidence="2">cv. Yunnan</strain>
        <tissue evidence="1">Leaves</tissue>
    </source>
</reference>
<organism evidence="1 2">
    <name type="scientific">Smallanthus sonchifolius</name>
    <dbReference type="NCBI Taxonomy" id="185202"/>
    <lineage>
        <taxon>Eukaryota</taxon>
        <taxon>Viridiplantae</taxon>
        <taxon>Streptophyta</taxon>
        <taxon>Embryophyta</taxon>
        <taxon>Tracheophyta</taxon>
        <taxon>Spermatophyta</taxon>
        <taxon>Magnoliopsida</taxon>
        <taxon>eudicotyledons</taxon>
        <taxon>Gunneridae</taxon>
        <taxon>Pentapetalae</taxon>
        <taxon>asterids</taxon>
        <taxon>campanulids</taxon>
        <taxon>Asterales</taxon>
        <taxon>Asteraceae</taxon>
        <taxon>Asteroideae</taxon>
        <taxon>Heliantheae alliance</taxon>
        <taxon>Millerieae</taxon>
        <taxon>Smallanthus</taxon>
    </lineage>
</organism>
<dbReference type="EMBL" id="CM042027">
    <property type="protein sequence ID" value="KAI3801861.1"/>
    <property type="molecule type" value="Genomic_DNA"/>
</dbReference>